<organism evidence="1">
    <name type="scientific">Siphoviridae sp. ctMOb8</name>
    <dbReference type="NCBI Taxonomy" id="2825460"/>
    <lineage>
        <taxon>Viruses</taxon>
        <taxon>Duplodnaviria</taxon>
        <taxon>Heunggongvirae</taxon>
        <taxon>Uroviricota</taxon>
        <taxon>Caudoviricetes</taxon>
    </lineage>
</organism>
<name>A0A8S5PZ38_9CAUD</name>
<reference evidence="1" key="1">
    <citation type="journal article" date="2021" name="Proc. Natl. Acad. Sci. U.S.A.">
        <title>A Catalog of Tens of Thousands of Viruses from Human Metagenomes Reveals Hidden Associations with Chronic Diseases.</title>
        <authorList>
            <person name="Tisza M.J."/>
            <person name="Buck C.B."/>
        </authorList>
    </citation>
    <scope>NUCLEOTIDE SEQUENCE</scope>
    <source>
        <strain evidence="1">CtMOb8</strain>
    </source>
</reference>
<protein>
    <submittedName>
        <fullName evidence="1">Uncharacterized protein</fullName>
    </submittedName>
</protein>
<accession>A0A8S5PZ38</accession>
<evidence type="ECO:0000313" key="1">
    <source>
        <dbReference type="EMBL" id="DAE12154.1"/>
    </source>
</evidence>
<dbReference type="EMBL" id="BK015544">
    <property type="protein sequence ID" value="DAE12154.1"/>
    <property type="molecule type" value="Genomic_DNA"/>
</dbReference>
<proteinExistence type="predicted"/>
<sequence>MYWYFITISVNVKTLNIKKCKRIELTNTKYCLFQF</sequence>